<evidence type="ECO:0000313" key="3">
    <source>
        <dbReference type="Proteomes" id="UP000019376"/>
    </source>
</evidence>
<dbReference type="HOGENOM" id="CLU_1993401_0_0_1"/>
<evidence type="ECO:0000256" key="1">
    <source>
        <dbReference type="SAM" id="MobiDB-lite"/>
    </source>
</evidence>
<feature type="compositionally biased region" description="Polar residues" evidence="1">
    <location>
        <begin position="38"/>
        <end position="66"/>
    </location>
</feature>
<evidence type="ECO:0000313" key="2">
    <source>
        <dbReference type="EMBL" id="EPS29670.1"/>
    </source>
</evidence>
<feature type="region of interest" description="Disordered" evidence="1">
    <location>
        <begin position="30"/>
        <end position="72"/>
    </location>
</feature>
<keyword evidence="3" id="KW-1185">Reference proteome</keyword>
<proteinExistence type="predicted"/>
<dbReference type="EMBL" id="KB644412">
    <property type="protein sequence ID" value="EPS29670.1"/>
    <property type="molecule type" value="Genomic_DNA"/>
</dbReference>
<name>S7ZG51_PENO1</name>
<feature type="region of interest" description="Disordered" evidence="1">
    <location>
        <begin position="101"/>
        <end position="125"/>
    </location>
</feature>
<accession>S7ZG51</accession>
<organism evidence="2 3">
    <name type="scientific">Penicillium oxalicum (strain 114-2 / CGMCC 5302)</name>
    <name type="common">Penicillium decumbens</name>
    <dbReference type="NCBI Taxonomy" id="933388"/>
    <lineage>
        <taxon>Eukaryota</taxon>
        <taxon>Fungi</taxon>
        <taxon>Dikarya</taxon>
        <taxon>Ascomycota</taxon>
        <taxon>Pezizomycotina</taxon>
        <taxon>Eurotiomycetes</taxon>
        <taxon>Eurotiomycetidae</taxon>
        <taxon>Eurotiales</taxon>
        <taxon>Aspergillaceae</taxon>
        <taxon>Penicillium</taxon>
    </lineage>
</organism>
<dbReference type="AlphaFoldDB" id="S7ZG51"/>
<gene>
    <name evidence="2" type="ORF">PDE_04620</name>
</gene>
<dbReference type="Proteomes" id="UP000019376">
    <property type="component" value="Unassembled WGS sequence"/>
</dbReference>
<sequence>MNPPKKREEERDNEDWCAWLTFRDHGACRRCDDEPQKTVGNVRSTDGSGTRSETPSGTGDISSFPLTGNGDGCWPPAWDRHRIPCAAGRMMDRVKANHARIVSHLASPQGSSGGLPGSAHTSVSG</sequence>
<reference evidence="2 3" key="1">
    <citation type="journal article" date="2013" name="PLoS ONE">
        <title>Genomic and secretomic analyses reveal unique features of the lignocellulolytic enzyme system of Penicillium decumbens.</title>
        <authorList>
            <person name="Liu G."/>
            <person name="Zhang L."/>
            <person name="Wei X."/>
            <person name="Zou G."/>
            <person name="Qin Y."/>
            <person name="Ma L."/>
            <person name="Li J."/>
            <person name="Zheng H."/>
            <person name="Wang S."/>
            <person name="Wang C."/>
            <person name="Xun L."/>
            <person name="Zhao G.-P."/>
            <person name="Zhou Z."/>
            <person name="Qu Y."/>
        </authorList>
    </citation>
    <scope>NUCLEOTIDE SEQUENCE [LARGE SCALE GENOMIC DNA]</scope>
    <source>
        <strain evidence="3">114-2 / CGMCC 5302</strain>
    </source>
</reference>
<protein>
    <submittedName>
        <fullName evidence="2">Uncharacterized protein</fullName>
    </submittedName>
</protein>